<dbReference type="EMBL" id="UFVS01000001">
    <property type="protein sequence ID" value="SUX43500.1"/>
    <property type="molecule type" value="Genomic_DNA"/>
</dbReference>
<evidence type="ECO:0000313" key="1">
    <source>
        <dbReference type="EMBL" id="SIR24426.1"/>
    </source>
</evidence>
<dbReference type="OrthoDB" id="1272564at2"/>
<accession>A0A381FAA2</accession>
<dbReference type="AlphaFoldDB" id="A0A381FAA2"/>
<reference evidence="1 3" key="1">
    <citation type="submission" date="2017-01" db="EMBL/GenBank/DDBJ databases">
        <authorList>
            <person name="Varghese N."/>
            <person name="Submissions S."/>
        </authorList>
    </citation>
    <scope>NUCLEOTIDE SEQUENCE [LARGE SCALE GENOMIC DNA]</scope>
    <source>
        <strain evidence="1 3">ATCC 27950</strain>
    </source>
</reference>
<organism evidence="2 4">
    <name type="scientific">Chryseobacterium indoltheticum</name>
    <dbReference type="NCBI Taxonomy" id="254"/>
    <lineage>
        <taxon>Bacteria</taxon>
        <taxon>Pseudomonadati</taxon>
        <taxon>Bacteroidota</taxon>
        <taxon>Flavobacteriia</taxon>
        <taxon>Flavobacteriales</taxon>
        <taxon>Weeksellaceae</taxon>
        <taxon>Chryseobacterium group</taxon>
        <taxon>Chryseobacterium</taxon>
    </lineage>
</organism>
<evidence type="ECO:0008006" key="5">
    <source>
        <dbReference type="Google" id="ProtNLM"/>
    </source>
</evidence>
<dbReference type="RefSeq" id="WP_143748620.1">
    <property type="nucleotide sequence ID" value="NZ_FTMF01000015.1"/>
</dbReference>
<evidence type="ECO:0000313" key="2">
    <source>
        <dbReference type="EMBL" id="SUX43500.1"/>
    </source>
</evidence>
<dbReference type="Proteomes" id="UP000185725">
    <property type="component" value="Unassembled WGS sequence"/>
</dbReference>
<dbReference type="Gene3D" id="3.40.1350.10">
    <property type="match status" value="1"/>
</dbReference>
<evidence type="ECO:0000313" key="3">
    <source>
        <dbReference type="Proteomes" id="UP000185725"/>
    </source>
</evidence>
<evidence type="ECO:0000313" key="4">
    <source>
        <dbReference type="Proteomes" id="UP000255231"/>
    </source>
</evidence>
<dbReference type="InterPro" id="IPR011856">
    <property type="entry name" value="tRNA_endonuc-like_dom_sf"/>
</dbReference>
<protein>
    <recommendedName>
        <fullName evidence="5">VRR-NUC domain-containing protein</fullName>
    </recommendedName>
</protein>
<name>A0A381FAA2_9FLAO</name>
<reference evidence="2 4" key="2">
    <citation type="submission" date="2018-06" db="EMBL/GenBank/DDBJ databases">
        <authorList>
            <consortium name="Pathogen Informatics"/>
            <person name="Doyle S."/>
        </authorList>
    </citation>
    <scope>NUCLEOTIDE SEQUENCE [LARGE SCALE GENOMIC DNA]</scope>
    <source>
        <strain evidence="2 4">NCTC13560</strain>
    </source>
</reference>
<dbReference type="Proteomes" id="UP000255231">
    <property type="component" value="Unassembled WGS sequence"/>
</dbReference>
<sequence length="129" mass="14981">MKRQPEFELQKCVCSYLRAAHPSILFMSDTIASLKLTKWQAVRNSQIQKPGFKTPDVLVFCPKGKYSGLFIELKTESPYKLNGGLKSNAHIQEQFKTIEKLRELGYYADFAWNFKDIVSLINRYLNEKL</sequence>
<dbReference type="EMBL" id="FTMF01000015">
    <property type="protein sequence ID" value="SIR24426.1"/>
    <property type="molecule type" value="Genomic_DNA"/>
</dbReference>
<proteinExistence type="predicted"/>
<dbReference type="GO" id="GO:0003676">
    <property type="term" value="F:nucleic acid binding"/>
    <property type="evidence" value="ECO:0007669"/>
    <property type="project" value="InterPro"/>
</dbReference>
<gene>
    <name evidence="2" type="ORF">NCTC13560_02053</name>
    <name evidence="1" type="ORF">SAMN05421682_11598</name>
</gene>
<keyword evidence="3" id="KW-1185">Reference proteome</keyword>